<reference evidence="2" key="4">
    <citation type="journal article" date="2017" name="Genome Announc.">
        <title>Draft Genome Sequences of 24 Lactococcus lactis Strains.</title>
        <authorList>
            <person name="Backus L."/>
            <person name="Wels M."/>
            <person name="Boekhorst J."/>
            <person name="Dijkstra A.R."/>
            <person name="Beerthuyzen M."/>
            <person name="Kelly W.J."/>
            <person name="Siezen R.J."/>
            <person name="van Hijum S.A."/>
            <person name="Bachmann H."/>
        </authorList>
    </citation>
    <scope>NUCLEOTIDE SEQUENCE</scope>
    <source>
        <strain evidence="2">LMG9447</strain>
    </source>
</reference>
<evidence type="ECO:0000313" key="4">
    <source>
        <dbReference type="Proteomes" id="UP000053612"/>
    </source>
</evidence>
<proteinExistence type="predicted"/>
<keyword evidence="1" id="KW-0472">Membrane</keyword>
<reference evidence="4" key="1">
    <citation type="submission" date="2015-10" db="EMBL/GenBank/DDBJ databases">
        <title>Draft Genome Sequences of 11 Lactococcus lactis subspecies cremoris strains.</title>
        <authorList>
            <person name="Wels M."/>
            <person name="Backus L."/>
            <person name="Boekhorst J."/>
            <person name="Dijkstra A."/>
            <person name="Beerthuizen M."/>
            <person name="Kelly W."/>
            <person name="Siezen R."/>
            <person name="Bachmann H."/>
            <person name="Van Hijum S."/>
        </authorList>
    </citation>
    <scope>NUCLEOTIDE SEQUENCE [LARGE SCALE GENOMIC DNA]</scope>
    <source>
        <strain evidence="4">LMG9449</strain>
    </source>
</reference>
<evidence type="ECO:0000256" key="1">
    <source>
        <dbReference type="SAM" id="Phobius"/>
    </source>
</evidence>
<keyword evidence="1" id="KW-0812">Transmembrane</keyword>
<dbReference type="RefSeq" id="WP_029343816.1">
    <property type="nucleotide sequence ID" value="NZ_CP086083.1"/>
</dbReference>
<gene>
    <name evidence="3" type="ORF">CYU10_002071</name>
    <name evidence="2" type="ORF">LMG9449_2096</name>
</gene>
<accession>A0A0V8DS52</accession>
<feature type="transmembrane region" description="Helical" evidence="1">
    <location>
        <begin position="39"/>
        <end position="58"/>
    </location>
</feature>
<keyword evidence="1" id="KW-1133">Transmembrane helix</keyword>
<dbReference type="PATRIC" id="fig|1360.109.peg.603"/>
<evidence type="ECO:0000313" key="5">
    <source>
        <dbReference type="Proteomes" id="UP000234865"/>
    </source>
</evidence>
<protein>
    <submittedName>
        <fullName evidence="2">Uncharacterized protein</fullName>
    </submittedName>
</protein>
<dbReference type="EMBL" id="LKLS01000156">
    <property type="protein sequence ID" value="KSU16396.1"/>
    <property type="molecule type" value="Genomic_DNA"/>
</dbReference>
<comment type="caution">
    <text evidence="2">The sequence shown here is derived from an EMBL/GenBank/DDBJ whole genome shotgun (WGS) entry which is preliminary data.</text>
</comment>
<evidence type="ECO:0000313" key="3">
    <source>
        <dbReference type="EMBL" id="PLW61008.1"/>
    </source>
</evidence>
<reference evidence="3" key="3">
    <citation type="submission" date="2016-08" db="EMBL/GenBank/DDBJ databases">
        <title>Genome-wide comparison reveals a probiotic strain Lactococcus lactis WFLU12 isolated from the gastrointestinal tract of olive flounder (Paralichythys olivaceus) harboring genes supporting probiotic action.</title>
        <authorList>
            <person name="Nguyen T.L."/>
        </authorList>
    </citation>
    <scope>NUCLEOTIDE SEQUENCE</scope>
    <source>
        <strain evidence="3">WFLU12</strain>
    </source>
</reference>
<dbReference type="Proteomes" id="UP000234865">
    <property type="component" value="Unassembled WGS sequence"/>
</dbReference>
<dbReference type="AlphaFoldDB" id="A0A0V8DS52"/>
<evidence type="ECO:0000313" key="2">
    <source>
        <dbReference type="EMBL" id="KSU16396.1"/>
    </source>
</evidence>
<dbReference type="Proteomes" id="UP000053612">
    <property type="component" value="Unassembled WGS sequence"/>
</dbReference>
<reference evidence="5" key="2">
    <citation type="submission" date="2016-08" db="EMBL/GenBank/DDBJ databases">
        <title>Comparative genomics of Lactococcus lactis strain WFLU12 isolated from the gastrointestinal tract of wild olive flounder (Paralichythys olivaceus).</title>
        <authorList>
            <person name="Nguyen T.L."/>
            <person name="Kim D.-H."/>
        </authorList>
    </citation>
    <scope>NUCLEOTIDE SEQUENCE [LARGE SCALE GENOMIC DNA]</scope>
    <source>
        <strain evidence="5">WFLU12</strain>
    </source>
</reference>
<organism evidence="2 4">
    <name type="scientific">Lactococcus lactis subsp. lactis</name>
    <name type="common">Streptococcus lactis</name>
    <dbReference type="NCBI Taxonomy" id="1360"/>
    <lineage>
        <taxon>Bacteria</taxon>
        <taxon>Bacillati</taxon>
        <taxon>Bacillota</taxon>
        <taxon>Bacilli</taxon>
        <taxon>Lactobacillales</taxon>
        <taxon>Streptococcaceae</taxon>
        <taxon>Lactococcus</taxon>
    </lineage>
</organism>
<name>A0A0V8DS52_LACLL</name>
<sequence length="121" mass="13438">MEKKHLITSLFGIAGAIFVPRLAALPKVLSGSHTIEITASNLSYTFFGVLVLGLLTGAIRKQERILTTFISLVIFGLPLLILWQQKVVFNLNVLVWGLLVLVGIVLVVVWVRQMIQDDKNQ</sequence>
<dbReference type="EMBL" id="PKRZ01000001">
    <property type="protein sequence ID" value="PLW61008.1"/>
    <property type="molecule type" value="Genomic_DNA"/>
</dbReference>
<feature type="transmembrane region" description="Helical" evidence="1">
    <location>
        <begin position="89"/>
        <end position="111"/>
    </location>
</feature>
<feature type="transmembrane region" description="Helical" evidence="1">
    <location>
        <begin position="65"/>
        <end position="83"/>
    </location>
</feature>